<dbReference type="SUPFAM" id="SSF51445">
    <property type="entry name" value="(Trans)glycosidases"/>
    <property type="match status" value="1"/>
</dbReference>
<keyword evidence="2" id="KW-0732">Signal</keyword>
<reference evidence="3" key="1">
    <citation type="submission" date="2020-01" db="EMBL/GenBank/DDBJ databases">
        <title>Genome sequence of Kobresia littledalei, the first chromosome-level genome in the family Cyperaceae.</title>
        <authorList>
            <person name="Qu G."/>
        </authorList>
    </citation>
    <scope>NUCLEOTIDE SEQUENCE</scope>
    <source>
        <strain evidence="3">C.B.Clarke</strain>
        <tissue evidence="3">Leaf</tissue>
    </source>
</reference>
<dbReference type="GO" id="GO:0005975">
    <property type="term" value="P:carbohydrate metabolic process"/>
    <property type="evidence" value="ECO:0007669"/>
    <property type="project" value="InterPro"/>
</dbReference>
<evidence type="ECO:0000313" key="4">
    <source>
        <dbReference type="Proteomes" id="UP000623129"/>
    </source>
</evidence>
<comment type="caution">
    <text evidence="3">The sequence shown here is derived from an EMBL/GenBank/DDBJ whole genome shotgun (WGS) entry which is preliminary data.</text>
</comment>
<evidence type="ECO:0000256" key="2">
    <source>
        <dbReference type="SAM" id="SignalP"/>
    </source>
</evidence>
<keyword evidence="1" id="KW-0378">Hydrolase</keyword>
<dbReference type="OrthoDB" id="416222at2759"/>
<accession>A0A833QPU7</accession>
<dbReference type="GO" id="GO:0004553">
    <property type="term" value="F:hydrolase activity, hydrolyzing O-glycosyl compounds"/>
    <property type="evidence" value="ECO:0007669"/>
    <property type="project" value="InterPro"/>
</dbReference>
<dbReference type="InterPro" id="IPR017853">
    <property type="entry name" value="GH"/>
</dbReference>
<dbReference type="Gene3D" id="3.20.20.300">
    <property type="entry name" value="Glycoside hydrolase, family 3, N-terminal domain"/>
    <property type="match status" value="1"/>
</dbReference>
<feature type="chain" id="PRO_5032923425" description="Beta-glucosidase" evidence="2">
    <location>
        <begin position="24"/>
        <end position="67"/>
    </location>
</feature>
<dbReference type="AlphaFoldDB" id="A0A833QPU7"/>
<organism evidence="3 4">
    <name type="scientific">Carex littledalei</name>
    <dbReference type="NCBI Taxonomy" id="544730"/>
    <lineage>
        <taxon>Eukaryota</taxon>
        <taxon>Viridiplantae</taxon>
        <taxon>Streptophyta</taxon>
        <taxon>Embryophyta</taxon>
        <taxon>Tracheophyta</taxon>
        <taxon>Spermatophyta</taxon>
        <taxon>Magnoliopsida</taxon>
        <taxon>Liliopsida</taxon>
        <taxon>Poales</taxon>
        <taxon>Cyperaceae</taxon>
        <taxon>Cyperoideae</taxon>
        <taxon>Cariceae</taxon>
        <taxon>Carex</taxon>
        <taxon>Carex subgen. Euthyceras</taxon>
    </lineage>
</organism>
<protein>
    <recommendedName>
        <fullName evidence="5">Beta-glucosidase</fullName>
    </recommendedName>
</protein>
<gene>
    <name evidence="3" type="ORF">FCM35_KLT12244</name>
</gene>
<proteinExistence type="predicted"/>
<dbReference type="Proteomes" id="UP000623129">
    <property type="component" value="Unassembled WGS sequence"/>
</dbReference>
<dbReference type="InterPro" id="IPR036962">
    <property type="entry name" value="Glyco_hydro_3_N_sf"/>
</dbReference>
<feature type="signal peptide" evidence="2">
    <location>
        <begin position="1"/>
        <end position="23"/>
    </location>
</feature>
<name>A0A833QPU7_9POAL</name>
<evidence type="ECO:0000256" key="1">
    <source>
        <dbReference type="ARBA" id="ARBA00022801"/>
    </source>
</evidence>
<dbReference type="EMBL" id="SWLB01000023">
    <property type="protein sequence ID" value="KAF3323513.1"/>
    <property type="molecule type" value="Genomic_DNA"/>
</dbReference>
<evidence type="ECO:0008006" key="5">
    <source>
        <dbReference type="Google" id="ProtNLM"/>
    </source>
</evidence>
<evidence type="ECO:0000313" key="3">
    <source>
        <dbReference type="EMBL" id="KAF3323513.1"/>
    </source>
</evidence>
<sequence length="67" mass="7659">MELMNKVMTLLFLLLCCSISTKGALYKNPKLPIRVRVSDLIKRMTLAEKIGQMSQIERLNATDDVVY</sequence>
<keyword evidence="4" id="KW-1185">Reference proteome</keyword>